<dbReference type="EMBL" id="BQNB010020567">
    <property type="protein sequence ID" value="GJT97321.1"/>
    <property type="molecule type" value="Genomic_DNA"/>
</dbReference>
<comment type="caution">
    <text evidence="2">The sequence shown here is derived from an EMBL/GenBank/DDBJ whole genome shotgun (WGS) entry which is preliminary data.</text>
</comment>
<dbReference type="Proteomes" id="UP001151760">
    <property type="component" value="Unassembled WGS sequence"/>
</dbReference>
<evidence type="ECO:0000256" key="1">
    <source>
        <dbReference type="SAM" id="MobiDB-lite"/>
    </source>
</evidence>
<sequence length="145" mass="16079">MDNDGGITHSDTSSYTSFDTKSDASSNYIVSSRGPYAYLLQWYDDGFDKSVPEFKFNKRIVCKSKALKRRPFNSKHVPTLQPGFALPLSTVGSVADNERKGKRNVRSDKSKEFLNPPPGFPLRVPIVGSSVDYEGKGKKIVGIDK</sequence>
<accession>A0ABQ5IB04</accession>
<evidence type="ECO:0000313" key="3">
    <source>
        <dbReference type="Proteomes" id="UP001151760"/>
    </source>
</evidence>
<feature type="region of interest" description="Disordered" evidence="1">
    <location>
        <begin position="1"/>
        <end position="27"/>
    </location>
</feature>
<protein>
    <submittedName>
        <fullName evidence="2">Uncharacterized protein</fullName>
    </submittedName>
</protein>
<keyword evidence="3" id="KW-1185">Reference proteome</keyword>
<feature type="compositionally biased region" description="Polar residues" evidence="1">
    <location>
        <begin position="9"/>
        <end position="27"/>
    </location>
</feature>
<reference evidence="2" key="1">
    <citation type="journal article" date="2022" name="Int. J. Mol. Sci.">
        <title>Draft Genome of Tanacetum Coccineum: Genomic Comparison of Closely Related Tanacetum-Family Plants.</title>
        <authorList>
            <person name="Yamashiro T."/>
            <person name="Shiraishi A."/>
            <person name="Nakayama K."/>
            <person name="Satake H."/>
        </authorList>
    </citation>
    <scope>NUCLEOTIDE SEQUENCE</scope>
</reference>
<feature type="region of interest" description="Disordered" evidence="1">
    <location>
        <begin position="95"/>
        <end position="117"/>
    </location>
</feature>
<reference evidence="2" key="2">
    <citation type="submission" date="2022-01" db="EMBL/GenBank/DDBJ databases">
        <authorList>
            <person name="Yamashiro T."/>
            <person name="Shiraishi A."/>
            <person name="Satake H."/>
            <person name="Nakayama K."/>
        </authorList>
    </citation>
    <scope>NUCLEOTIDE SEQUENCE</scope>
</reference>
<organism evidence="2 3">
    <name type="scientific">Tanacetum coccineum</name>
    <dbReference type="NCBI Taxonomy" id="301880"/>
    <lineage>
        <taxon>Eukaryota</taxon>
        <taxon>Viridiplantae</taxon>
        <taxon>Streptophyta</taxon>
        <taxon>Embryophyta</taxon>
        <taxon>Tracheophyta</taxon>
        <taxon>Spermatophyta</taxon>
        <taxon>Magnoliopsida</taxon>
        <taxon>eudicotyledons</taxon>
        <taxon>Gunneridae</taxon>
        <taxon>Pentapetalae</taxon>
        <taxon>asterids</taxon>
        <taxon>campanulids</taxon>
        <taxon>Asterales</taxon>
        <taxon>Asteraceae</taxon>
        <taxon>Asteroideae</taxon>
        <taxon>Anthemideae</taxon>
        <taxon>Anthemidinae</taxon>
        <taxon>Tanacetum</taxon>
    </lineage>
</organism>
<gene>
    <name evidence="2" type="ORF">Tco_1092839</name>
</gene>
<proteinExistence type="predicted"/>
<name>A0ABQ5IB04_9ASTR</name>
<evidence type="ECO:0000313" key="2">
    <source>
        <dbReference type="EMBL" id="GJT97321.1"/>
    </source>
</evidence>